<proteinExistence type="predicted"/>
<evidence type="ECO:0000313" key="3">
    <source>
        <dbReference type="Proteomes" id="UP000694412"/>
    </source>
</evidence>
<reference evidence="2" key="2">
    <citation type="submission" date="2025-08" db="UniProtKB">
        <authorList>
            <consortium name="Ensembl"/>
        </authorList>
    </citation>
    <scope>IDENTIFICATION</scope>
</reference>
<evidence type="ECO:0000256" key="1">
    <source>
        <dbReference type="SAM" id="Phobius"/>
    </source>
</evidence>
<feature type="transmembrane region" description="Helical" evidence="1">
    <location>
        <begin position="7"/>
        <end position="29"/>
    </location>
</feature>
<dbReference type="Ensembl" id="ENSCJPT00005025904.1">
    <property type="protein sequence ID" value="ENSCJPP00005018641.1"/>
    <property type="gene ID" value="ENSCJPG00005015171.1"/>
</dbReference>
<keyword evidence="1" id="KW-1133">Transmembrane helix</keyword>
<reference evidence="2" key="3">
    <citation type="submission" date="2025-09" db="UniProtKB">
        <authorList>
            <consortium name="Ensembl"/>
        </authorList>
    </citation>
    <scope>IDENTIFICATION</scope>
</reference>
<dbReference type="Proteomes" id="UP000694412">
    <property type="component" value="Chromosome 22"/>
</dbReference>
<dbReference type="AlphaFoldDB" id="A0A8C2TWY4"/>
<accession>A0A8C2TWY4</accession>
<evidence type="ECO:0000313" key="2">
    <source>
        <dbReference type="Ensembl" id="ENSCJPP00005018641.1"/>
    </source>
</evidence>
<sequence>RSRSSRLMLAQTTHFFAFLTLVSFPFVILEEGRGEFVFICWLRGLDVLVEAVPASGYLDWCNQAASMVLVADVIDRKEVERMQFLSQGPLQKALLVSNCLSDSSHSHCSTSQLCVIKKHRFAVWHCYTWELLAEGHW</sequence>
<keyword evidence="1" id="KW-0472">Membrane</keyword>
<keyword evidence="3" id="KW-1185">Reference proteome</keyword>
<keyword evidence="1" id="KW-0812">Transmembrane</keyword>
<protein>
    <submittedName>
        <fullName evidence="2">Uncharacterized protein</fullName>
    </submittedName>
</protein>
<reference evidence="2" key="1">
    <citation type="submission" date="2015-11" db="EMBL/GenBank/DDBJ databases">
        <authorList>
            <consortium name="International Coturnix japonica Genome Analysis Consortium"/>
            <person name="Warren W."/>
            <person name="Burt D.W."/>
            <person name="Antin P.B."/>
            <person name="Lanford R."/>
            <person name="Gros J."/>
            <person name="Wilson R.K."/>
        </authorList>
    </citation>
    <scope>NUCLEOTIDE SEQUENCE [LARGE SCALE GENOMIC DNA]</scope>
</reference>
<organism evidence="2 3">
    <name type="scientific">Coturnix japonica</name>
    <name type="common">Japanese quail</name>
    <name type="synonym">Coturnix coturnix japonica</name>
    <dbReference type="NCBI Taxonomy" id="93934"/>
    <lineage>
        <taxon>Eukaryota</taxon>
        <taxon>Metazoa</taxon>
        <taxon>Chordata</taxon>
        <taxon>Craniata</taxon>
        <taxon>Vertebrata</taxon>
        <taxon>Euteleostomi</taxon>
        <taxon>Archelosauria</taxon>
        <taxon>Archosauria</taxon>
        <taxon>Dinosauria</taxon>
        <taxon>Saurischia</taxon>
        <taxon>Theropoda</taxon>
        <taxon>Coelurosauria</taxon>
        <taxon>Aves</taxon>
        <taxon>Neognathae</taxon>
        <taxon>Galloanserae</taxon>
        <taxon>Galliformes</taxon>
        <taxon>Phasianidae</taxon>
        <taxon>Perdicinae</taxon>
        <taxon>Coturnix</taxon>
    </lineage>
</organism>
<name>A0A8C2TWY4_COTJA</name>